<dbReference type="OrthoDB" id="9801810at2"/>
<dbReference type="EMBL" id="FWXI01000015">
    <property type="protein sequence ID" value="SMC95535.1"/>
    <property type="molecule type" value="Genomic_DNA"/>
</dbReference>
<dbReference type="Pfam" id="PF00483">
    <property type="entry name" value="NTP_transferase"/>
    <property type="match status" value="1"/>
</dbReference>
<accession>A0A1W2DDG0</accession>
<dbReference type="NCBIfam" id="TIGR02092">
    <property type="entry name" value="glgD"/>
    <property type="match status" value="1"/>
</dbReference>
<evidence type="ECO:0000256" key="1">
    <source>
        <dbReference type="ARBA" id="ARBA00010443"/>
    </source>
</evidence>
<dbReference type="AlphaFoldDB" id="A0A1W2DDG0"/>
<dbReference type="GO" id="GO:0008878">
    <property type="term" value="F:glucose-1-phosphate adenylyltransferase activity"/>
    <property type="evidence" value="ECO:0007669"/>
    <property type="project" value="InterPro"/>
</dbReference>
<sequence>MKNIMGLINLHESDDLLREITRYRPLAAIPFAGRYRLIDFALSNLINSGITNVGILSAGNSRSLMDHIRSGKEWDLARKRDGLFILPSLQTGNVQGAFPNDLADVFANLDYIRSSRQRFILLTGTRMVCNINYEAVYQFHLEKKADITVLYKEYSGGDIRRFTNATMVETDDCSRIVDMEICPVHPRSTKMSMGMCLIDRQLLVDLIDASMSRGGTNVARDCFAKNLGTLKMYGFSFGGYLARISSVQSYFDHSRELLSPEVWQELFFANGSIYTKVKDEAPAKYQQDAAVTRSLVANGSVIAGKVENSILFRGVKVHKDAQVINSIIMQKSEIGPGVVLENVICDKDVKITAGKKLKGELNHPIVIEKGTVI</sequence>
<dbReference type="InterPro" id="IPR005835">
    <property type="entry name" value="NTP_transferase_dom"/>
</dbReference>
<evidence type="ECO:0000259" key="3">
    <source>
        <dbReference type="Pfam" id="PF00483"/>
    </source>
</evidence>
<dbReference type="CDD" id="cd04651">
    <property type="entry name" value="LbH_G1P_AT_C"/>
    <property type="match status" value="1"/>
</dbReference>
<dbReference type="CDD" id="cd02508">
    <property type="entry name" value="ADP_Glucose_PP"/>
    <property type="match status" value="1"/>
</dbReference>
<evidence type="ECO:0000259" key="4">
    <source>
        <dbReference type="Pfam" id="PF24894"/>
    </source>
</evidence>
<organism evidence="5 6">
    <name type="scientific">Sporomusa malonica</name>
    <dbReference type="NCBI Taxonomy" id="112901"/>
    <lineage>
        <taxon>Bacteria</taxon>
        <taxon>Bacillati</taxon>
        <taxon>Bacillota</taxon>
        <taxon>Negativicutes</taxon>
        <taxon>Selenomonadales</taxon>
        <taxon>Sporomusaceae</taxon>
        <taxon>Sporomusa</taxon>
    </lineage>
</organism>
<dbReference type="Pfam" id="PF24894">
    <property type="entry name" value="Hexapep_GlmU"/>
    <property type="match status" value="1"/>
</dbReference>
<name>A0A1W2DDG0_9FIRM</name>
<dbReference type="Proteomes" id="UP000192738">
    <property type="component" value="Unassembled WGS sequence"/>
</dbReference>
<dbReference type="PANTHER" id="PTHR43523">
    <property type="entry name" value="GLUCOSE-1-PHOSPHATE ADENYLYLTRANSFERASE-RELATED"/>
    <property type="match status" value="1"/>
</dbReference>
<dbReference type="InterPro" id="IPR011832">
    <property type="entry name" value="GlgDAde_trans"/>
</dbReference>
<dbReference type="InterPro" id="IPR011831">
    <property type="entry name" value="ADP-Glc_PPase"/>
</dbReference>
<evidence type="ECO:0000313" key="5">
    <source>
        <dbReference type="EMBL" id="SMC95535.1"/>
    </source>
</evidence>
<dbReference type="SUPFAM" id="SSF51161">
    <property type="entry name" value="Trimeric LpxA-like enzymes"/>
    <property type="match status" value="1"/>
</dbReference>
<protein>
    <submittedName>
        <fullName evidence="5">Glucose-1-phosphate adenylyltransferase</fullName>
    </submittedName>
</protein>
<gene>
    <name evidence="5" type="ORF">SAMN04488500_11515</name>
</gene>
<dbReference type="Gene3D" id="2.160.10.10">
    <property type="entry name" value="Hexapeptide repeat proteins"/>
    <property type="match status" value="1"/>
</dbReference>
<keyword evidence="2" id="KW-0320">Glycogen biosynthesis</keyword>
<feature type="domain" description="Glucose-1-phosphate adenylyltransferase/Bifunctional protein GlmU-like C-terminal hexapeptide" evidence="4">
    <location>
        <begin position="286"/>
        <end position="356"/>
    </location>
</feature>
<evidence type="ECO:0000313" key="6">
    <source>
        <dbReference type="Proteomes" id="UP000192738"/>
    </source>
</evidence>
<proteinExistence type="inferred from homology"/>
<evidence type="ECO:0000256" key="2">
    <source>
        <dbReference type="ARBA" id="ARBA00023056"/>
    </source>
</evidence>
<dbReference type="InterPro" id="IPR056818">
    <property type="entry name" value="GlmU/GlgC-like_hexapep"/>
</dbReference>
<keyword evidence="6" id="KW-1185">Reference proteome</keyword>
<dbReference type="InterPro" id="IPR011004">
    <property type="entry name" value="Trimer_LpxA-like_sf"/>
</dbReference>
<feature type="domain" description="Nucleotidyl transferase" evidence="3">
    <location>
        <begin position="17"/>
        <end position="216"/>
    </location>
</feature>
<dbReference type="InterPro" id="IPR029044">
    <property type="entry name" value="Nucleotide-diphossugar_trans"/>
</dbReference>
<keyword evidence="5" id="KW-0808">Transferase</keyword>
<reference evidence="5 6" key="1">
    <citation type="submission" date="2017-04" db="EMBL/GenBank/DDBJ databases">
        <authorList>
            <person name="Afonso C.L."/>
            <person name="Miller P.J."/>
            <person name="Scott M.A."/>
            <person name="Spackman E."/>
            <person name="Goraichik I."/>
            <person name="Dimitrov K.M."/>
            <person name="Suarez D.L."/>
            <person name="Swayne D.E."/>
        </authorList>
    </citation>
    <scope>NUCLEOTIDE SEQUENCE [LARGE SCALE GENOMIC DNA]</scope>
    <source>
        <strain evidence="5 6">DSM 5090</strain>
    </source>
</reference>
<dbReference type="RefSeq" id="WP_084576973.1">
    <property type="nucleotide sequence ID" value="NZ_CP155572.1"/>
</dbReference>
<dbReference type="SUPFAM" id="SSF53448">
    <property type="entry name" value="Nucleotide-diphospho-sugar transferases"/>
    <property type="match status" value="1"/>
</dbReference>
<dbReference type="STRING" id="112901.SAMN04488500_11515"/>
<dbReference type="GO" id="GO:0005978">
    <property type="term" value="P:glycogen biosynthetic process"/>
    <property type="evidence" value="ECO:0007669"/>
    <property type="project" value="UniProtKB-KW"/>
</dbReference>
<comment type="similarity">
    <text evidence="1">Belongs to the bacterial/plant glucose-1-phosphate adenylyltransferase family.</text>
</comment>
<keyword evidence="5" id="KW-0548">Nucleotidyltransferase</keyword>
<dbReference type="PANTHER" id="PTHR43523:SF6">
    <property type="entry name" value="GLYCOGEN BIOSYNTHESIS PROTEIN GLGD"/>
    <property type="match status" value="1"/>
</dbReference>
<dbReference type="Gene3D" id="3.90.550.10">
    <property type="entry name" value="Spore Coat Polysaccharide Biosynthesis Protein SpsA, Chain A"/>
    <property type="match status" value="1"/>
</dbReference>